<evidence type="ECO:0000256" key="4">
    <source>
        <dbReference type="ARBA" id="ARBA00022475"/>
    </source>
</evidence>
<evidence type="ECO:0000256" key="8">
    <source>
        <dbReference type="ARBA" id="ARBA00022729"/>
    </source>
</evidence>
<dbReference type="GO" id="GO:0005886">
    <property type="term" value="C:plasma membrane"/>
    <property type="evidence" value="ECO:0007669"/>
    <property type="project" value="UniProtKB-SubCell"/>
</dbReference>
<dbReference type="PANTHER" id="PTHR37928:SF2">
    <property type="entry name" value="GPI ANCHORED CFEM DOMAIN PROTEIN (AFU_ORTHOLOGUE AFUA_6G10580)"/>
    <property type="match status" value="1"/>
</dbReference>
<keyword evidence="6" id="KW-0349">Heme</keyword>
<evidence type="ECO:0000256" key="5">
    <source>
        <dbReference type="ARBA" id="ARBA00022525"/>
    </source>
</evidence>
<evidence type="ECO:0000256" key="11">
    <source>
        <dbReference type="ARBA" id="ARBA00023157"/>
    </source>
</evidence>
<sequence length="146" mass="13955">MRFPVALLFASAASAAFVSRASVPQCAIACIQTANLDGCSSSDDVCLCSNAAFVNSTTSCIESTCSGSDLAAAEAFAQENCGAVGITLSSSSPTSVPSSGSATSSSAASTVTSTSAASSTSSTSGAGATNIPLLAVAALGFAAFAL</sequence>
<dbReference type="GO" id="GO:0046872">
    <property type="term" value="F:metal ion binding"/>
    <property type="evidence" value="ECO:0007669"/>
    <property type="project" value="UniProtKB-KW"/>
</dbReference>
<dbReference type="Pfam" id="PF05730">
    <property type="entry name" value="CFEM"/>
    <property type="match status" value="1"/>
</dbReference>
<keyword evidence="13" id="KW-0449">Lipoprotein</keyword>
<dbReference type="SMART" id="SM00747">
    <property type="entry name" value="CFEM"/>
    <property type="match status" value="1"/>
</dbReference>
<keyword evidence="10" id="KW-0472">Membrane</keyword>
<keyword evidence="4" id="KW-1003">Cell membrane</keyword>
<evidence type="ECO:0000259" key="15">
    <source>
        <dbReference type="PROSITE" id="PS52012"/>
    </source>
</evidence>
<comment type="subcellular location">
    <subcellularLocation>
        <location evidence="1">Cell membrane</location>
        <topology evidence="1">Lipid-anchor</topology>
        <topology evidence="1">GPI-anchor</topology>
    </subcellularLocation>
    <subcellularLocation>
        <location evidence="2">Secreted</location>
    </subcellularLocation>
</comment>
<keyword evidence="7" id="KW-0479">Metal-binding</keyword>
<evidence type="ECO:0000256" key="12">
    <source>
        <dbReference type="ARBA" id="ARBA00023180"/>
    </source>
</evidence>
<organism evidence="16 17">
    <name type="scientific">Phellinidium pouzarii</name>
    <dbReference type="NCBI Taxonomy" id="167371"/>
    <lineage>
        <taxon>Eukaryota</taxon>
        <taxon>Fungi</taxon>
        <taxon>Dikarya</taxon>
        <taxon>Basidiomycota</taxon>
        <taxon>Agaricomycotina</taxon>
        <taxon>Agaricomycetes</taxon>
        <taxon>Hymenochaetales</taxon>
        <taxon>Hymenochaetaceae</taxon>
        <taxon>Phellinidium</taxon>
    </lineage>
</organism>
<name>A0A4S4L4C5_9AGAM</name>
<evidence type="ECO:0000313" key="17">
    <source>
        <dbReference type="Proteomes" id="UP000308199"/>
    </source>
</evidence>
<feature type="signal peptide" evidence="14">
    <location>
        <begin position="1"/>
        <end position="15"/>
    </location>
</feature>
<feature type="domain" description="CFEM" evidence="15">
    <location>
        <begin position="1"/>
        <end position="107"/>
    </location>
</feature>
<dbReference type="GO" id="GO:0005576">
    <property type="term" value="C:extracellular region"/>
    <property type="evidence" value="ECO:0007669"/>
    <property type="project" value="UniProtKB-SubCell"/>
</dbReference>
<comment type="caution">
    <text evidence="16">The sequence shown here is derived from an EMBL/GenBank/DDBJ whole genome shotgun (WGS) entry which is preliminary data.</text>
</comment>
<evidence type="ECO:0000313" key="16">
    <source>
        <dbReference type="EMBL" id="THH06262.1"/>
    </source>
</evidence>
<keyword evidence="11" id="KW-1015">Disulfide bond</keyword>
<evidence type="ECO:0000256" key="2">
    <source>
        <dbReference type="ARBA" id="ARBA00004613"/>
    </source>
</evidence>
<evidence type="ECO:0000256" key="10">
    <source>
        <dbReference type="ARBA" id="ARBA00023136"/>
    </source>
</evidence>
<proteinExistence type="inferred from homology"/>
<dbReference type="Proteomes" id="UP000308199">
    <property type="component" value="Unassembled WGS sequence"/>
</dbReference>
<protein>
    <recommendedName>
        <fullName evidence="15">CFEM domain-containing protein</fullName>
    </recommendedName>
</protein>
<keyword evidence="9" id="KW-0408">Iron</keyword>
<evidence type="ECO:0000256" key="3">
    <source>
        <dbReference type="ARBA" id="ARBA00010031"/>
    </source>
</evidence>
<dbReference type="PANTHER" id="PTHR37928">
    <property type="entry name" value="CFEM DOMAIN PROTEIN (AFU_ORTHOLOGUE AFUA_6G14090)"/>
    <property type="match status" value="1"/>
</dbReference>
<evidence type="ECO:0000256" key="9">
    <source>
        <dbReference type="ARBA" id="ARBA00023004"/>
    </source>
</evidence>
<keyword evidence="8 14" id="KW-0732">Signal</keyword>
<evidence type="ECO:0000256" key="6">
    <source>
        <dbReference type="ARBA" id="ARBA00022617"/>
    </source>
</evidence>
<comment type="similarity">
    <text evidence="3">Belongs to the RBT5 family.</text>
</comment>
<dbReference type="EMBL" id="SGPK01000206">
    <property type="protein sequence ID" value="THH06262.1"/>
    <property type="molecule type" value="Genomic_DNA"/>
</dbReference>
<evidence type="ECO:0000256" key="14">
    <source>
        <dbReference type="SAM" id="SignalP"/>
    </source>
</evidence>
<keyword evidence="17" id="KW-1185">Reference proteome</keyword>
<dbReference type="InterPro" id="IPR008427">
    <property type="entry name" value="Extracellular_membr_CFEM_dom"/>
</dbReference>
<keyword evidence="12" id="KW-0325">Glycoprotein</keyword>
<keyword evidence="5" id="KW-0964">Secreted</keyword>
<dbReference type="OrthoDB" id="3065412at2759"/>
<dbReference type="InterPro" id="IPR051735">
    <property type="entry name" value="CFEM_domain"/>
</dbReference>
<feature type="chain" id="PRO_5020212771" description="CFEM domain-containing protein" evidence="14">
    <location>
        <begin position="16"/>
        <end position="146"/>
    </location>
</feature>
<evidence type="ECO:0000256" key="13">
    <source>
        <dbReference type="ARBA" id="ARBA00023288"/>
    </source>
</evidence>
<accession>A0A4S4L4C5</accession>
<evidence type="ECO:0000256" key="7">
    <source>
        <dbReference type="ARBA" id="ARBA00022723"/>
    </source>
</evidence>
<gene>
    <name evidence="16" type="ORF">EW145_g4218</name>
</gene>
<reference evidence="16 17" key="1">
    <citation type="submission" date="2019-02" db="EMBL/GenBank/DDBJ databases">
        <title>Genome sequencing of the rare red list fungi Phellinidium pouzarii.</title>
        <authorList>
            <person name="Buettner E."/>
            <person name="Kellner H."/>
        </authorList>
    </citation>
    <scope>NUCLEOTIDE SEQUENCE [LARGE SCALE GENOMIC DNA]</scope>
    <source>
        <strain evidence="16 17">DSM 108285</strain>
    </source>
</reference>
<dbReference type="PROSITE" id="PS52012">
    <property type="entry name" value="CFEM"/>
    <property type="match status" value="1"/>
</dbReference>
<dbReference type="AlphaFoldDB" id="A0A4S4L4C5"/>
<evidence type="ECO:0000256" key="1">
    <source>
        <dbReference type="ARBA" id="ARBA00004609"/>
    </source>
</evidence>